<evidence type="ECO:0000256" key="10">
    <source>
        <dbReference type="ARBA" id="ARBA00023242"/>
    </source>
</evidence>
<dbReference type="GO" id="GO:0000981">
    <property type="term" value="F:DNA-binding transcription factor activity, RNA polymerase II-specific"/>
    <property type="evidence" value="ECO:0007669"/>
    <property type="project" value="TreeGrafter"/>
</dbReference>
<dbReference type="PROSITE" id="PS00028">
    <property type="entry name" value="ZINC_FINGER_C2H2_1"/>
    <property type="match status" value="3"/>
</dbReference>
<evidence type="ECO:0000256" key="6">
    <source>
        <dbReference type="ARBA" id="ARBA00022833"/>
    </source>
</evidence>
<evidence type="ECO:0000256" key="2">
    <source>
        <dbReference type="ARBA" id="ARBA00006991"/>
    </source>
</evidence>
<evidence type="ECO:0008006" key="17">
    <source>
        <dbReference type="Google" id="ProtNLM"/>
    </source>
</evidence>
<dbReference type="FunFam" id="3.30.160.60:FF:000093">
    <property type="entry name" value="zinc finger protein 668 isoform X1"/>
    <property type="match status" value="1"/>
</dbReference>
<dbReference type="GO" id="GO:0000978">
    <property type="term" value="F:RNA polymerase II cis-regulatory region sequence-specific DNA binding"/>
    <property type="evidence" value="ECO:0007669"/>
    <property type="project" value="TreeGrafter"/>
</dbReference>
<reference evidence="15 16" key="1">
    <citation type="journal article" date="2014" name="Nat. Genet.">
        <title>Genome and transcriptome of the porcine whipworm Trichuris suis.</title>
        <authorList>
            <person name="Jex A.R."/>
            <person name="Nejsum P."/>
            <person name="Schwarz E.M."/>
            <person name="Hu L."/>
            <person name="Young N.D."/>
            <person name="Hall R.S."/>
            <person name="Korhonen P.K."/>
            <person name="Liao S."/>
            <person name="Thamsborg S."/>
            <person name="Xia J."/>
            <person name="Xu P."/>
            <person name="Wang S."/>
            <person name="Scheerlinck J.P."/>
            <person name="Hofmann A."/>
            <person name="Sternberg P.W."/>
            <person name="Wang J."/>
            <person name="Gasser R.B."/>
        </authorList>
    </citation>
    <scope>NUCLEOTIDE SEQUENCE [LARGE SCALE GENOMIC DNA]</scope>
    <source>
        <strain evidence="15">DCEP-RM93M</strain>
    </source>
</reference>
<feature type="domain" description="CCHC-type" evidence="14">
    <location>
        <begin position="103"/>
        <end position="118"/>
    </location>
</feature>
<feature type="domain" description="C2H2-type" evidence="13">
    <location>
        <begin position="698"/>
        <end position="725"/>
    </location>
</feature>
<feature type="domain" description="C2H2-type" evidence="13">
    <location>
        <begin position="641"/>
        <end position="669"/>
    </location>
</feature>
<protein>
    <recommendedName>
        <fullName evidence="17">Zinc finger, C2H2 type</fullName>
    </recommendedName>
</protein>
<gene>
    <name evidence="15" type="ORF">M513_13322</name>
</gene>
<dbReference type="PANTHER" id="PTHR24388:SF104">
    <property type="entry name" value="AT-RICH BINDING PROTEIN-RELATED"/>
    <property type="match status" value="1"/>
</dbReference>
<dbReference type="InterPro" id="IPR001878">
    <property type="entry name" value="Znf_CCHC"/>
</dbReference>
<dbReference type="InterPro" id="IPR036236">
    <property type="entry name" value="Znf_C2H2_sf"/>
</dbReference>
<keyword evidence="10" id="KW-0539">Nucleus</keyword>
<dbReference type="InterPro" id="IPR050527">
    <property type="entry name" value="Snail/Krueppel_Znf"/>
</dbReference>
<dbReference type="PROSITE" id="PS50158">
    <property type="entry name" value="ZF_CCHC"/>
    <property type="match status" value="1"/>
</dbReference>
<evidence type="ECO:0000313" key="16">
    <source>
        <dbReference type="Proteomes" id="UP000030764"/>
    </source>
</evidence>
<keyword evidence="4" id="KW-0677">Repeat</keyword>
<keyword evidence="6" id="KW-0862">Zinc</keyword>
<dbReference type="SMART" id="SM00355">
    <property type="entry name" value="ZnF_C2H2"/>
    <property type="match status" value="4"/>
</dbReference>
<dbReference type="GO" id="GO:0008270">
    <property type="term" value="F:zinc ion binding"/>
    <property type="evidence" value="ECO:0007669"/>
    <property type="project" value="UniProtKB-KW"/>
</dbReference>
<keyword evidence="16" id="KW-1185">Reference proteome</keyword>
<dbReference type="InterPro" id="IPR013087">
    <property type="entry name" value="Znf_C2H2_type"/>
</dbReference>
<feature type="domain" description="C2H2-type" evidence="13">
    <location>
        <begin position="609"/>
        <end position="640"/>
    </location>
</feature>
<dbReference type="GO" id="GO:0005634">
    <property type="term" value="C:nucleus"/>
    <property type="evidence" value="ECO:0007669"/>
    <property type="project" value="UniProtKB-SubCell"/>
</dbReference>
<dbReference type="Proteomes" id="UP000030764">
    <property type="component" value="Unassembled WGS sequence"/>
</dbReference>
<evidence type="ECO:0000259" key="13">
    <source>
        <dbReference type="PROSITE" id="PS50157"/>
    </source>
</evidence>
<evidence type="ECO:0000256" key="4">
    <source>
        <dbReference type="ARBA" id="ARBA00022737"/>
    </source>
</evidence>
<evidence type="ECO:0000256" key="5">
    <source>
        <dbReference type="ARBA" id="ARBA00022771"/>
    </source>
</evidence>
<evidence type="ECO:0000256" key="9">
    <source>
        <dbReference type="ARBA" id="ARBA00023163"/>
    </source>
</evidence>
<keyword evidence="5 11" id="KW-0863">Zinc-finger</keyword>
<accession>A0A085LLF1</accession>
<dbReference type="SUPFAM" id="SSF57667">
    <property type="entry name" value="beta-beta-alpha zinc fingers"/>
    <property type="match status" value="3"/>
</dbReference>
<dbReference type="FunFam" id="3.30.160.60:FF:000450">
    <property type="entry name" value="PR domain zinc finger protein 14"/>
    <property type="match status" value="1"/>
</dbReference>
<evidence type="ECO:0000259" key="14">
    <source>
        <dbReference type="PROSITE" id="PS50158"/>
    </source>
</evidence>
<keyword evidence="8" id="KW-0238">DNA-binding</keyword>
<dbReference type="PROSITE" id="PS50157">
    <property type="entry name" value="ZINC_FINGER_C2H2_2"/>
    <property type="match status" value="4"/>
</dbReference>
<keyword evidence="7" id="KW-0805">Transcription regulation</keyword>
<evidence type="ECO:0000256" key="7">
    <source>
        <dbReference type="ARBA" id="ARBA00023015"/>
    </source>
</evidence>
<dbReference type="Pfam" id="PF00096">
    <property type="entry name" value="zf-C2H2"/>
    <property type="match status" value="1"/>
</dbReference>
<keyword evidence="9" id="KW-0804">Transcription</keyword>
<dbReference type="PANTHER" id="PTHR24388">
    <property type="entry name" value="ZINC FINGER PROTEIN"/>
    <property type="match status" value="1"/>
</dbReference>
<sequence length="737" mass="83340">MGTKDANMCEREDGHVGVPKLSARRNGHSRSGNSSADADYEAIQRTFVVCRKWQFEAAAPHATVKAKQARHSCKEEHGLPECPVFLRVSTKERWNMVNDQGACYCCLKTGHQARDCKKRSGCNVAGCDKFHHELLHPHSRSLTALSPRKPTKSASELHDAIVQVGFSDTRSKERVFLQTTQGTLKSASGGRSDVTVLLDVGSQRSFIRKDIVEGLRLEGHSERVIISTLGGKLRTLIELKTTSSVVSFARNRRRYRPRYSRRKFWNAHWLTGKGRSQRWVQLSESVNRHLEILPLSTRMLCHSDWSSLQAYIANVHASLAPTRLDLGMNPSLTRLTGVMPLFNGTNQSTGSWAYPWLPLHLGQILLWQKVQAQTMLPVPSPSMPSLMPRQATGATCPSFTVDHIINDGQTPDQKRTNSTEAGCPWKVSDRDEVILTQCTGESERRTIRLRNIGPGSFEEMDQASSRLPEEIELTTLTIKGKYYAAFACKVGCQIKAGTRYMYRTSNAADQTYKNDQFPFVKHVSAVLSPSQPHNTLRTSDAQGVYLIVLRTIQENETLLTIDSKQTLEECRSIGTSLQGERAYEHSYASACSPKLNWALHPIADDENGFQCDRCGKVFTYKYYRDKHLKYTRCVDMGDRKYPCHLCSRSFEKRDRLRIHVLHVHEKYRPHVCTVCGKQFSQSSSLNKHLRVHSGERPYKCIYCTKAFTASSILRTHIRQHSGEKPFKVTSSFQSCLK</sequence>
<evidence type="ECO:0000256" key="3">
    <source>
        <dbReference type="ARBA" id="ARBA00022723"/>
    </source>
</evidence>
<feature type="region of interest" description="Disordered" evidence="12">
    <location>
        <begin position="1"/>
        <end position="37"/>
    </location>
</feature>
<evidence type="ECO:0000313" key="15">
    <source>
        <dbReference type="EMBL" id="KFD45797.1"/>
    </source>
</evidence>
<name>A0A085LLF1_9BILA</name>
<evidence type="ECO:0000256" key="12">
    <source>
        <dbReference type="SAM" id="MobiDB-lite"/>
    </source>
</evidence>
<comment type="subcellular location">
    <subcellularLocation>
        <location evidence="1">Nucleus</location>
    </subcellularLocation>
</comment>
<feature type="domain" description="C2H2-type" evidence="13">
    <location>
        <begin position="670"/>
        <end position="697"/>
    </location>
</feature>
<dbReference type="AlphaFoldDB" id="A0A085LLF1"/>
<dbReference type="Gene3D" id="3.30.160.60">
    <property type="entry name" value="Classic Zinc Finger"/>
    <property type="match status" value="3"/>
</dbReference>
<evidence type="ECO:0000256" key="1">
    <source>
        <dbReference type="ARBA" id="ARBA00004123"/>
    </source>
</evidence>
<comment type="similarity">
    <text evidence="2">Belongs to the krueppel C2H2-type zinc-finger protein family.</text>
</comment>
<evidence type="ECO:0000256" key="11">
    <source>
        <dbReference type="PROSITE-ProRule" id="PRU00042"/>
    </source>
</evidence>
<evidence type="ECO:0000256" key="8">
    <source>
        <dbReference type="ARBA" id="ARBA00023125"/>
    </source>
</evidence>
<keyword evidence="3" id="KW-0479">Metal-binding</keyword>
<proteinExistence type="inferred from homology"/>
<organism evidence="15 16">
    <name type="scientific">Trichuris suis</name>
    <name type="common">pig whipworm</name>
    <dbReference type="NCBI Taxonomy" id="68888"/>
    <lineage>
        <taxon>Eukaryota</taxon>
        <taxon>Metazoa</taxon>
        <taxon>Ecdysozoa</taxon>
        <taxon>Nematoda</taxon>
        <taxon>Enoplea</taxon>
        <taxon>Dorylaimia</taxon>
        <taxon>Trichinellida</taxon>
        <taxon>Trichuridae</taxon>
        <taxon>Trichuris</taxon>
    </lineage>
</organism>
<dbReference type="EMBL" id="KL363425">
    <property type="protein sequence ID" value="KFD45797.1"/>
    <property type="molecule type" value="Genomic_DNA"/>
</dbReference>